<dbReference type="Pfam" id="PF00664">
    <property type="entry name" value="ABC_membrane"/>
    <property type="match status" value="1"/>
</dbReference>
<dbReference type="InterPro" id="IPR017871">
    <property type="entry name" value="ABC_transporter-like_CS"/>
</dbReference>
<dbReference type="EC" id="3.6.3.-" evidence="10"/>
<gene>
    <name evidence="10" type="primary">msbA</name>
    <name evidence="10" type="ORF">Poly30_37270</name>
</gene>
<dbReference type="SUPFAM" id="SSF52540">
    <property type="entry name" value="P-loop containing nucleoside triphosphate hydrolases"/>
    <property type="match status" value="1"/>
</dbReference>
<dbReference type="PANTHER" id="PTHR24221">
    <property type="entry name" value="ATP-BINDING CASSETTE SUB-FAMILY B"/>
    <property type="match status" value="1"/>
</dbReference>
<dbReference type="SMART" id="SM00382">
    <property type="entry name" value="AAA"/>
    <property type="match status" value="1"/>
</dbReference>
<evidence type="ECO:0000256" key="1">
    <source>
        <dbReference type="ARBA" id="ARBA00004651"/>
    </source>
</evidence>
<feature type="domain" description="ABC transmembrane type-1" evidence="9">
    <location>
        <begin position="29"/>
        <end position="316"/>
    </location>
</feature>
<dbReference type="InterPro" id="IPR027417">
    <property type="entry name" value="P-loop_NTPase"/>
</dbReference>
<keyword evidence="4 10" id="KW-0067">ATP-binding</keyword>
<dbReference type="PROSITE" id="PS00211">
    <property type="entry name" value="ABC_TRANSPORTER_1"/>
    <property type="match status" value="1"/>
</dbReference>
<dbReference type="InterPro" id="IPR003593">
    <property type="entry name" value="AAA+_ATPase"/>
</dbReference>
<dbReference type="RefSeq" id="WP_145200396.1">
    <property type="nucleotide sequence ID" value="NZ_CP036434.1"/>
</dbReference>
<proteinExistence type="predicted"/>
<organism evidence="10 11">
    <name type="scientific">Saltatorellus ferox</name>
    <dbReference type="NCBI Taxonomy" id="2528018"/>
    <lineage>
        <taxon>Bacteria</taxon>
        <taxon>Pseudomonadati</taxon>
        <taxon>Planctomycetota</taxon>
        <taxon>Planctomycetia</taxon>
        <taxon>Planctomycetia incertae sedis</taxon>
        <taxon>Saltatorellus</taxon>
    </lineage>
</organism>
<protein>
    <submittedName>
        <fullName evidence="10">Lipid A export ATP-binding/permease protein MsbA</fullName>
        <ecNumber evidence="10">3.6.3.-</ecNumber>
    </submittedName>
</protein>
<evidence type="ECO:0000256" key="4">
    <source>
        <dbReference type="ARBA" id="ARBA00022840"/>
    </source>
</evidence>
<accession>A0A518EVS0</accession>
<feature type="domain" description="ABC transporter" evidence="8">
    <location>
        <begin position="350"/>
        <end position="585"/>
    </location>
</feature>
<evidence type="ECO:0000259" key="8">
    <source>
        <dbReference type="PROSITE" id="PS50893"/>
    </source>
</evidence>
<keyword evidence="11" id="KW-1185">Reference proteome</keyword>
<dbReference type="InterPro" id="IPR039421">
    <property type="entry name" value="Type_1_exporter"/>
</dbReference>
<dbReference type="GO" id="GO:0005524">
    <property type="term" value="F:ATP binding"/>
    <property type="evidence" value="ECO:0007669"/>
    <property type="project" value="UniProtKB-KW"/>
</dbReference>
<dbReference type="Pfam" id="PF00005">
    <property type="entry name" value="ABC_tran"/>
    <property type="match status" value="1"/>
</dbReference>
<dbReference type="PANTHER" id="PTHR24221:SF654">
    <property type="entry name" value="ATP-BINDING CASSETTE SUB-FAMILY B MEMBER 6"/>
    <property type="match status" value="1"/>
</dbReference>
<dbReference type="EMBL" id="CP036434">
    <property type="protein sequence ID" value="QDV08191.1"/>
    <property type="molecule type" value="Genomic_DNA"/>
</dbReference>
<feature type="transmembrane region" description="Helical" evidence="7">
    <location>
        <begin position="259"/>
        <end position="279"/>
    </location>
</feature>
<dbReference type="GO" id="GO:0016887">
    <property type="term" value="F:ATP hydrolysis activity"/>
    <property type="evidence" value="ECO:0007669"/>
    <property type="project" value="InterPro"/>
</dbReference>
<evidence type="ECO:0000313" key="11">
    <source>
        <dbReference type="Proteomes" id="UP000320390"/>
    </source>
</evidence>
<feature type="transmembrane region" description="Helical" evidence="7">
    <location>
        <begin position="150"/>
        <end position="167"/>
    </location>
</feature>
<dbReference type="GO" id="GO:0005886">
    <property type="term" value="C:plasma membrane"/>
    <property type="evidence" value="ECO:0007669"/>
    <property type="project" value="UniProtKB-SubCell"/>
</dbReference>
<dbReference type="InterPro" id="IPR036640">
    <property type="entry name" value="ABC1_TM_sf"/>
</dbReference>
<feature type="transmembrane region" description="Helical" evidence="7">
    <location>
        <begin position="64"/>
        <end position="85"/>
    </location>
</feature>
<evidence type="ECO:0000313" key="10">
    <source>
        <dbReference type="EMBL" id="QDV08191.1"/>
    </source>
</evidence>
<evidence type="ECO:0000256" key="5">
    <source>
        <dbReference type="ARBA" id="ARBA00022989"/>
    </source>
</evidence>
<dbReference type="AlphaFoldDB" id="A0A518EVS0"/>
<feature type="transmembrane region" description="Helical" evidence="7">
    <location>
        <begin position="173"/>
        <end position="193"/>
    </location>
</feature>
<keyword evidence="6 7" id="KW-0472">Membrane</keyword>
<feature type="transmembrane region" description="Helical" evidence="7">
    <location>
        <begin position="21"/>
        <end position="44"/>
    </location>
</feature>
<evidence type="ECO:0000256" key="3">
    <source>
        <dbReference type="ARBA" id="ARBA00022741"/>
    </source>
</evidence>
<keyword evidence="3" id="KW-0547">Nucleotide-binding</keyword>
<dbReference type="InterPro" id="IPR011527">
    <property type="entry name" value="ABC1_TM_dom"/>
</dbReference>
<evidence type="ECO:0000256" key="6">
    <source>
        <dbReference type="ARBA" id="ARBA00023136"/>
    </source>
</evidence>
<evidence type="ECO:0000256" key="7">
    <source>
        <dbReference type="SAM" id="Phobius"/>
    </source>
</evidence>
<dbReference type="GO" id="GO:0140359">
    <property type="term" value="F:ABC-type transporter activity"/>
    <property type="evidence" value="ECO:0007669"/>
    <property type="project" value="InterPro"/>
</dbReference>
<dbReference type="Proteomes" id="UP000320390">
    <property type="component" value="Chromosome"/>
</dbReference>
<dbReference type="PROSITE" id="PS50893">
    <property type="entry name" value="ABC_TRANSPORTER_2"/>
    <property type="match status" value="1"/>
</dbReference>
<keyword evidence="2 7" id="KW-0812">Transmembrane</keyword>
<reference evidence="10 11" key="1">
    <citation type="submission" date="2019-02" db="EMBL/GenBank/DDBJ databases">
        <title>Deep-cultivation of Planctomycetes and their phenomic and genomic characterization uncovers novel biology.</title>
        <authorList>
            <person name="Wiegand S."/>
            <person name="Jogler M."/>
            <person name="Boedeker C."/>
            <person name="Pinto D."/>
            <person name="Vollmers J."/>
            <person name="Rivas-Marin E."/>
            <person name="Kohn T."/>
            <person name="Peeters S.H."/>
            <person name="Heuer A."/>
            <person name="Rast P."/>
            <person name="Oberbeckmann S."/>
            <person name="Bunk B."/>
            <person name="Jeske O."/>
            <person name="Meyerdierks A."/>
            <person name="Storesund J.E."/>
            <person name="Kallscheuer N."/>
            <person name="Luecker S."/>
            <person name="Lage O.M."/>
            <person name="Pohl T."/>
            <person name="Merkel B.J."/>
            <person name="Hornburger P."/>
            <person name="Mueller R.-W."/>
            <person name="Bruemmer F."/>
            <person name="Labrenz M."/>
            <person name="Spormann A.M."/>
            <person name="Op den Camp H."/>
            <person name="Overmann J."/>
            <person name="Amann R."/>
            <person name="Jetten M.S.M."/>
            <person name="Mascher T."/>
            <person name="Medema M.H."/>
            <person name="Devos D.P."/>
            <person name="Kaster A.-K."/>
            <person name="Ovreas L."/>
            <person name="Rohde M."/>
            <person name="Galperin M.Y."/>
            <person name="Jogler C."/>
        </authorList>
    </citation>
    <scope>NUCLEOTIDE SEQUENCE [LARGE SCALE GENOMIC DNA]</scope>
    <source>
        <strain evidence="10 11">Poly30</strain>
    </source>
</reference>
<dbReference type="Gene3D" id="1.20.1560.10">
    <property type="entry name" value="ABC transporter type 1, transmembrane domain"/>
    <property type="match status" value="1"/>
</dbReference>
<dbReference type="GO" id="GO:0034040">
    <property type="term" value="F:ATPase-coupled lipid transmembrane transporter activity"/>
    <property type="evidence" value="ECO:0007669"/>
    <property type="project" value="TreeGrafter"/>
</dbReference>
<keyword evidence="10" id="KW-0378">Hydrolase</keyword>
<dbReference type="Gene3D" id="3.40.50.300">
    <property type="entry name" value="P-loop containing nucleotide triphosphate hydrolases"/>
    <property type="match status" value="1"/>
</dbReference>
<dbReference type="InterPro" id="IPR003439">
    <property type="entry name" value="ABC_transporter-like_ATP-bd"/>
</dbReference>
<dbReference type="OrthoDB" id="9762778at2"/>
<comment type="subcellular location">
    <subcellularLocation>
        <location evidence="1">Cell membrane</location>
        <topology evidence="1">Multi-pass membrane protein</topology>
    </subcellularLocation>
</comment>
<evidence type="ECO:0000256" key="2">
    <source>
        <dbReference type="ARBA" id="ARBA00022692"/>
    </source>
</evidence>
<keyword evidence="5 7" id="KW-1133">Transmembrane helix</keyword>
<name>A0A518EVS0_9BACT</name>
<sequence>MKLSANDHSSWNISRRFFGDLVPFRLALLLGIGLQLIGVGLELAQPWAMQQIFDRALIGRASNAAQIVYVGSACLAAAVLLRIVVNHVATLKIVATGHALTRALRLRVFRHLVELPPNFHTRQKSGDLLMRLMGDAPMVSTMLVEASSHLVTRAIQVVGTVALMVWVDLRLTLTLAIFLPIIFFVARFLAGKLRIATRKQRRKEGDMADYMQESLGAAALIQSLGREGDAVRAFAKTNRRNARAGLKTARAAARLSSSVEGLLAIALGITVLLGGLRVLQPAADFSAGELIVFISYVRGLMKPIRSAAKHQARVAKGTACGERLLRVLDEDRPVRLTSGKKVPVSAPVCLAYERVSYAYPGAERALRHVSFEVRAGDYVALFGASGAGKSTLAALALRLMDPDQGRVTLDGVELPEYDLDRLRERFALSMQSTMLFGASVAENLQLGDPEAEEPAMWRALEDAGAAEMVRELPGGLEYRLGASGSALSGGQRKRICLARAFLRKSPILIADEPFNGLDAHASARVEASLRQHAADGGMVIVVTHDAGSLHSFDRVLFLDGGRLIGAGTDRELRGTAIAYQHMVEVAEGSRA</sequence>
<dbReference type="SUPFAM" id="SSF90123">
    <property type="entry name" value="ABC transporter transmembrane region"/>
    <property type="match status" value="1"/>
</dbReference>
<dbReference type="PROSITE" id="PS50929">
    <property type="entry name" value="ABC_TM1F"/>
    <property type="match status" value="1"/>
</dbReference>
<evidence type="ECO:0000259" key="9">
    <source>
        <dbReference type="PROSITE" id="PS50929"/>
    </source>
</evidence>